<protein>
    <submittedName>
        <fullName evidence="2">Uncharacterized protein</fullName>
    </submittedName>
</protein>
<keyword evidence="3" id="KW-1185">Reference proteome</keyword>
<evidence type="ECO:0000313" key="2">
    <source>
        <dbReference type="EMBL" id="GFT83415.1"/>
    </source>
</evidence>
<comment type="caution">
    <text evidence="2">The sequence shown here is derived from an EMBL/GenBank/DDBJ whole genome shotgun (WGS) entry which is preliminary data.</text>
</comment>
<name>A0A8X6PU47_NEPPI</name>
<gene>
    <name evidence="2" type="ORF">NPIL_191221</name>
</gene>
<dbReference type="Proteomes" id="UP000887013">
    <property type="component" value="Unassembled WGS sequence"/>
</dbReference>
<feature type="compositionally biased region" description="Basic residues" evidence="1">
    <location>
        <begin position="58"/>
        <end position="67"/>
    </location>
</feature>
<organism evidence="2 3">
    <name type="scientific">Nephila pilipes</name>
    <name type="common">Giant wood spider</name>
    <name type="synonym">Nephila maculata</name>
    <dbReference type="NCBI Taxonomy" id="299642"/>
    <lineage>
        <taxon>Eukaryota</taxon>
        <taxon>Metazoa</taxon>
        <taxon>Ecdysozoa</taxon>
        <taxon>Arthropoda</taxon>
        <taxon>Chelicerata</taxon>
        <taxon>Arachnida</taxon>
        <taxon>Araneae</taxon>
        <taxon>Araneomorphae</taxon>
        <taxon>Entelegynae</taxon>
        <taxon>Araneoidea</taxon>
        <taxon>Nephilidae</taxon>
        <taxon>Nephila</taxon>
    </lineage>
</organism>
<sequence>MGLKDVSDMTKINLKKAITSSEDDVRELLTIAKESKSRREKVERTARNRREKVERLVKNRRGKKNKNRISEKKRLDGISGSADVCTPSPYSETKKMVSGAKPPPQNKGVTYTTRQPCIIPVQELTRVVGLSGKGVFYDGAVLATKEIFKFLLTSTSPPPPGAAKDSVILWLFPPQWTN</sequence>
<evidence type="ECO:0000313" key="3">
    <source>
        <dbReference type="Proteomes" id="UP000887013"/>
    </source>
</evidence>
<proteinExistence type="predicted"/>
<accession>A0A8X6PU47</accession>
<reference evidence="2" key="1">
    <citation type="submission" date="2020-08" db="EMBL/GenBank/DDBJ databases">
        <title>Multicomponent nature underlies the extraordinary mechanical properties of spider dragline silk.</title>
        <authorList>
            <person name="Kono N."/>
            <person name="Nakamura H."/>
            <person name="Mori M."/>
            <person name="Yoshida Y."/>
            <person name="Ohtoshi R."/>
            <person name="Malay A.D."/>
            <person name="Moran D.A.P."/>
            <person name="Tomita M."/>
            <person name="Numata K."/>
            <person name="Arakawa K."/>
        </authorList>
    </citation>
    <scope>NUCLEOTIDE SEQUENCE</scope>
</reference>
<dbReference type="AlphaFoldDB" id="A0A8X6PU47"/>
<dbReference type="EMBL" id="BMAW01072522">
    <property type="protein sequence ID" value="GFT83415.1"/>
    <property type="molecule type" value="Genomic_DNA"/>
</dbReference>
<evidence type="ECO:0000256" key="1">
    <source>
        <dbReference type="SAM" id="MobiDB-lite"/>
    </source>
</evidence>
<feature type="region of interest" description="Disordered" evidence="1">
    <location>
        <begin position="57"/>
        <end position="109"/>
    </location>
</feature>